<evidence type="ECO:0000256" key="3">
    <source>
        <dbReference type="ARBA" id="ARBA00022448"/>
    </source>
</evidence>
<reference evidence="17" key="1">
    <citation type="submission" date="2012-12" db="EMBL/GenBank/DDBJ databases">
        <authorList>
            <person name="Hellsten U."/>
            <person name="Grimwood J."/>
            <person name="Chapman J.A."/>
            <person name="Shapiro H."/>
            <person name="Aerts A."/>
            <person name="Otillar R.P."/>
            <person name="Terry A.Y."/>
            <person name="Boore J.L."/>
            <person name="Simakov O."/>
            <person name="Marletaz F."/>
            <person name="Cho S.-J."/>
            <person name="Edsinger-Gonzales E."/>
            <person name="Havlak P."/>
            <person name="Kuo D.-H."/>
            <person name="Larsson T."/>
            <person name="Lv J."/>
            <person name="Arendt D."/>
            <person name="Savage R."/>
            <person name="Osoegawa K."/>
            <person name="de Jong P."/>
            <person name="Lindberg D.R."/>
            <person name="Seaver E.C."/>
            <person name="Weisblat D.A."/>
            <person name="Putnam N.H."/>
            <person name="Grigoriev I.V."/>
            <person name="Rokhsar D.S."/>
        </authorList>
    </citation>
    <scope>NUCLEOTIDE SEQUENCE</scope>
</reference>
<dbReference type="PANTHER" id="PTHR45678:SF9">
    <property type="entry name" value="CALCIUM-BINDING MITOCHONDRIAL CARRIER PROTEIN ARALAR1"/>
    <property type="match status" value="1"/>
</dbReference>
<evidence type="ECO:0000256" key="2">
    <source>
        <dbReference type="ARBA" id="ARBA00006375"/>
    </source>
</evidence>
<keyword evidence="9" id="KW-0496">Mitochondrion</keyword>
<dbReference type="RefSeq" id="XP_009016669.1">
    <property type="nucleotide sequence ID" value="XM_009018421.1"/>
</dbReference>
<evidence type="ECO:0000256" key="7">
    <source>
        <dbReference type="ARBA" id="ARBA00022837"/>
    </source>
</evidence>
<dbReference type="AlphaFoldDB" id="T1G347"/>
<dbReference type="PROSITE" id="PS50920">
    <property type="entry name" value="SOLCAR"/>
    <property type="match status" value="2"/>
</dbReference>
<comment type="subunit">
    <text evidence="11">Homodimer (via N-terminus).</text>
</comment>
<accession>T1G347</accession>
<evidence type="ECO:0000256" key="1">
    <source>
        <dbReference type="ARBA" id="ARBA00004448"/>
    </source>
</evidence>
<keyword evidence="10 12" id="KW-0472">Membrane</keyword>
<dbReference type="PRINTS" id="PR00926">
    <property type="entry name" value="MITOCARRIER"/>
</dbReference>
<dbReference type="SUPFAM" id="SSF47473">
    <property type="entry name" value="EF-hand"/>
    <property type="match status" value="2"/>
</dbReference>
<comment type="similarity">
    <text evidence="2 13">Belongs to the mitochondrial carrier (TC 2.A.29) family.</text>
</comment>
<dbReference type="GO" id="GO:0036444">
    <property type="term" value="P:calcium import into the mitochondrion"/>
    <property type="evidence" value="ECO:0000318"/>
    <property type="project" value="GO_Central"/>
</dbReference>
<evidence type="ECO:0000259" key="14">
    <source>
        <dbReference type="PROSITE" id="PS50222"/>
    </source>
</evidence>
<evidence type="ECO:0000256" key="6">
    <source>
        <dbReference type="ARBA" id="ARBA00022792"/>
    </source>
</evidence>
<dbReference type="InterPro" id="IPR011992">
    <property type="entry name" value="EF-hand-dom_pair"/>
</dbReference>
<dbReference type="eggNOG" id="KOG0751">
    <property type="taxonomic scope" value="Eukaryota"/>
</dbReference>
<proteinExistence type="inferred from homology"/>
<dbReference type="CTD" id="20215495"/>
<dbReference type="EnsemblMetazoa" id="HelroT77826">
    <property type="protein sequence ID" value="HelroP77826"/>
    <property type="gene ID" value="HelroG77826"/>
</dbReference>
<dbReference type="InterPro" id="IPR051028">
    <property type="entry name" value="Mito_Solute_Carrier"/>
</dbReference>
<dbReference type="GeneID" id="20215495"/>
<evidence type="ECO:0000256" key="11">
    <source>
        <dbReference type="ARBA" id="ARBA00038674"/>
    </source>
</evidence>
<evidence type="ECO:0000313" key="17">
    <source>
        <dbReference type="Proteomes" id="UP000015101"/>
    </source>
</evidence>
<evidence type="ECO:0000256" key="8">
    <source>
        <dbReference type="ARBA" id="ARBA00022989"/>
    </source>
</evidence>
<dbReference type="PANTHER" id="PTHR45678">
    <property type="entry name" value="MITOCHONDRIAL 2-OXODICARBOXYLATE CARRIER 1-RELATED"/>
    <property type="match status" value="1"/>
</dbReference>
<keyword evidence="5" id="KW-0677">Repeat</keyword>
<dbReference type="EMBL" id="AMQM01003922">
    <property type="status" value="NOT_ANNOTATED_CDS"/>
    <property type="molecule type" value="Genomic_DNA"/>
</dbReference>
<dbReference type="SUPFAM" id="SSF103506">
    <property type="entry name" value="Mitochondrial carrier"/>
    <property type="match status" value="1"/>
</dbReference>
<dbReference type="Pfam" id="PF00036">
    <property type="entry name" value="EF-hand_1"/>
    <property type="match status" value="1"/>
</dbReference>
<dbReference type="Pfam" id="PF13202">
    <property type="entry name" value="EF-hand_5"/>
    <property type="match status" value="1"/>
</dbReference>
<dbReference type="EMBL" id="KB096365">
    <property type="protein sequence ID" value="ESO05354.1"/>
    <property type="molecule type" value="Genomic_DNA"/>
</dbReference>
<dbReference type="PROSITE" id="PS50222">
    <property type="entry name" value="EF_HAND_2"/>
    <property type="match status" value="2"/>
</dbReference>
<name>T1G347_HELRO</name>
<evidence type="ECO:0000256" key="9">
    <source>
        <dbReference type="ARBA" id="ARBA00023128"/>
    </source>
</evidence>
<evidence type="ECO:0000313" key="16">
    <source>
        <dbReference type="EnsemblMetazoa" id="HelroP77826"/>
    </source>
</evidence>
<dbReference type="KEGG" id="hro:HELRODRAFT_77826"/>
<evidence type="ECO:0000256" key="12">
    <source>
        <dbReference type="PROSITE-ProRule" id="PRU00282"/>
    </source>
</evidence>
<sequence length="475" mass="53809">HHHHHQYASVERNGIHYMTPRDFICKFLVYDEDTIMLLANVVDTTNDGLISFNEFQAFEGCLVQPDSIYALAFRIFDKNSNGYISFDEFFDVLCKTELHKRIPFDFDSSFILLHFGKDKKKLVSYSEFTKILHDFYEEHALQAFMKYDERMEGFITANQFNDVMLSLKSHLLTDYARDNLLQVVSGGTKKLHSKHISYSYFTAFISLLNNMELIKQIYISGAKNNLEAGLTREELLHEAQKYTQVTPLEIDILFQLISVKNQTGLVEWMRLVSLDGLILLKGLKVNIGKTKVMVSGEGRGILIQIMESAYRFTLGSVAGATGATAVYPIDLVKTRLQNQRTASYIGERMYKNSFDCFKKVLRHEGFFGLYRGLLPQIVGVAPEKAIKLTVNDFVRDKTTSADGKIPLWGEIMAGCSAGACQVIFTNPLEIVKIRLQVAGEIATSRKLGAIEVVKDLGYLGLYKVFLAGFIYLGHI</sequence>
<dbReference type="InterPro" id="IPR018108">
    <property type="entry name" value="MCP_transmembrane"/>
</dbReference>
<dbReference type="HOGENOM" id="CLU_014931_0_0_1"/>
<reference evidence="16" key="3">
    <citation type="submission" date="2015-06" db="UniProtKB">
        <authorList>
            <consortium name="EnsemblMetazoa"/>
        </authorList>
    </citation>
    <scope>IDENTIFICATION</scope>
</reference>
<protein>
    <recommendedName>
        <fullName evidence="14">EF-hand domain-containing protein</fullName>
    </recommendedName>
</protein>
<dbReference type="Gene3D" id="1.10.238.10">
    <property type="entry name" value="EF-hand"/>
    <property type="match status" value="2"/>
</dbReference>
<dbReference type="InterPro" id="IPR002048">
    <property type="entry name" value="EF_hand_dom"/>
</dbReference>
<dbReference type="FunCoup" id="T1G347">
    <property type="interactions" value="886"/>
</dbReference>
<organism evidence="16 17">
    <name type="scientific">Helobdella robusta</name>
    <name type="common">Californian leech</name>
    <dbReference type="NCBI Taxonomy" id="6412"/>
    <lineage>
        <taxon>Eukaryota</taxon>
        <taxon>Metazoa</taxon>
        <taxon>Spiralia</taxon>
        <taxon>Lophotrochozoa</taxon>
        <taxon>Annelida</taxon>
        <taxon>Clitellata</taxon>
        <taxon>Hirudinea</taxon>
        <taxon>Rhynchobdellida</taxon>
        <taxon>Glossiphoniidae</taxon>
        <taxon>Helobdella</taxon>
    </lineage>
</organism>
<feature type="domain" description="EF-hand" evidence="14">
    <location>
        <begin position="64"/>
        <end position="99"/>
    </location>
</feature>
<dbReference type="GO" id="GO:1990246">
    <property type="term" value="C:uniplex complex"/>
    <property type="evidence" value="ECO:0000318"/>
    <property type="project" value="GO_Central"/>
</dbReference>
<dbReference type="GO" id="GO:0051560">
    <property type="term" value="P:mitochondrial calcium ion homeostasis"/>
    <property type="evidence" value="ECO:0000318"/>
    <property type="project" value="GO_Central"/>
</dbReference>
<dbReference type="SMART" id="SM00054">
    <property type="entry name" value="EFh"/>
    <property type="match status" value="2"/>
</dbReference>
<dbReference type="Gene3D" id="1.50.40.10">
    <property type="entry name" value="Mitochondrial carrier domain"/>
    <property type="match status" value="1"/>
</dbReference>
<dbReference type="GO" id="GO:0043490">
    <property type="term" value="P:malate-aspartate shuttle"/>
    <property type="evidence" value="ECO:0007669"/>
    <property type="project" value="UniProtKB-ARBA"/>
</dbReference>
<feature type="repeat" description="Solcar" evidence="12">
    <location>
        <begin position="405"/>
        <end position="475"/>
    </location>
</feature>
<dbReference type="InterPro" id="IPR023395">
    <property type="entry name" value="MCP_dom_sf"/>
</dbReference>
<keyword evidence="7" id="KW-0106">Calcium</keyword>
<evidence type="ECO:0000256" key="5">
    <source>
        <dbReference type="ARBA" id="ARBA00022737"/>
    </source>
</evidence>
<keyword evidence="6" id="KW-0999">Mitochondrion inner membrane</keyword>
<keyword evidence="8" id="KW-1133">Transmembrane helix</keyword>
<dbReference type="InterPro" id="IPR002067">
    <property type="entry name" value="MCP"/>
</dbReference>
<dbReference type="GO" id="GO:0005509">
    <property type="term" value="F:calcium ion binding"/>
    <property type="evidence" value="ECO:0000318"/>
    <property type="project" value="GO_Central"/>
</dbReference>
<dbReference type="InterPro" id="IPR018247">
    <property type="entry name" value="EF_Hand_1_Ca_BS"/>
</dbReference>
<dbReference type="STRING" id="6412.T1G347"/>
<dbReference type="Proteomes" id="UP000015101">
    <property type="component" value="Unassembled WGS sequence"/>
</dbReference>
<dbReference type="OrthoDB" id="2161at2759"/>
<evidence type="ECO:0000313" key="15">
    <source>
        <dbReference type="EMBL" id="ESO05354.1"/>
    </source>
</evidence>
<evidence type="ECO:0000256" key="4">
    <source>
        <dbReference type="ARBA" id="ARBA00022692"/>
    </source>
</evidence>
<gene>
    <name evidence="16" type="primary">20215495</name>
    <name evidence="15" type="ORF">HELRODRAFT_77826</name>
</gene>
<dbReference type="Pfam" id="PF00153">
    <property type="entry name" value="Mito_carr"/>
    <property type="match status" value="2"/>
</dbReference>
<keyword evidence="3 13" id="KW-0813">Transport</keyword>
<keyword evidence="17" id="KW-1185">Reference proteome</keyword>
<dbReference type="InParanoid" id="T1G347"/>
<reference evidence="15 17" key="2">
    <citation type="journal article" date="2013" name="Nature">
        <title>Insights into bilaterian evolution from three spiralian genomes.</title>
        <authorList>
            <person name="Simakov O."/>
            <person name="Marletaz F."/>
            <person name="Cho S.J."/>
            <person name="Edsinger-Gonzales E."/>
            <person name="Havlak P."/>
            <person name="Hellsten U."/>
            <person name="Kuo D.H."/>
            <person name="Larsson T."/>
            <person name="Lv J."/>
            <person name="Arendt D."/>
            <person name="Savage R."/>
            <person name="Osoegawa K."/>
            <person name="de Jong P."/>
            <person name="Grimwood J."/>
            <person name="Chapman J.A."/>
            <person name="Shapiro H."/>
            <person name="Aerts A."/>
            <person name="Otillar R.P."/>
            <person name="Terry A.Y."/>
            <person name="Boore J.L."/>
            <person name="Grigoriev I.V."/>
            <person name="Lindberg D.R."/>
            <person name="Seaver E.C."/>
            <person name="Weisblat D.A."/>
            <person name="Putnam N.H."/>
            <person name="Rokhsar D.S."/>
        </authorList>
    </citation>
    <scope>NUCLEOTIDE SEQUENCE</scope>
</reference>
<feature type="repeat" description="Solcar" evidence="12">
    <location>
        <begin position="306"/>
        <end position="397"/>
    </location>
</feature>
<evidence type="ECO:0000256" key="10">
    <source>
        <dbReference type="ARBA" id="ARBA00023136"/>
    </source>
</evidence>
<dbReference type="PROSITE" id="PS00018">
    <property type="entry name" value="EF_HAND_1"/>
    <property type="match status" value="1"/>
</dbReference>
<comment type="subcellular location">
    <subcellularLocation>
        <location evidence="1">Mitochondrion inner membrane</location>
        <topology evidence="1">Multi-pass membrane protein</topology>
    </subcellularLocation>
</comment>
<evidence type="ECO:0000256" key="13">
    <source>
        <dbReference type="RuleBase" id="RU000488"/>
    </source>
</evidence>
<keyword evidence="4 12" id="KW-0812">Transmembrane</keyword>
<dbReference type="OMA" id="QRQHAHE"/>
<feature type="domain" description="EF-hand" evidence="14">
    <location>
        <begin position="135"/>
        <end position="170"/>
    </location>
</feature>